<dbReference type="SUPFAM" id="SSF54171">
    <property type="entry name" value="DNA-binding domain"/>
    <property type="match status" value="1"/>
</dbReference>
<dbReference type="AlphaFoldDB" id="A0A9D2QCV5"/>
<gene>
    <name evidence="1" type="ORF">H9697_12180</name>
</gene>
<reference evidence="1" key="1">
    <citation type="journal article" date="2021" name="PeerJ">
        <title>Extensive microbial diversity within the chicken gut microbiome revealed by metagenomics and culture.</title>
        <authorList>
            <person name="Gilroy R."/>
            <person name="Ravi A."/>
            <person name="Getino M."/>
            <person name="Pursley I."/>
            <person name="Horton D.L."/>
            <person name="Alikhan N.F."/>
            <person name="Baker D."/>
            <person name="Gharbi K."/>
            <person name="Hall N."/>
            <person name="Watson M."/>
            <person name="Adriaenssens E.M."/>
            <person name="Foster-Nyarko E."/>
            <person name="Jarju S."/>
            <person name="Secka A."/>
            <person name="Antonio M."/>
            <person name="Oren A."/>
            <person name="Chaudhuri R.R."/>
            <person name="La Ragione R."/>
            <person name="Hildebrand F."/>
            <person name="Pallen M.J."/>
        </authorList>
    </citation>
    <scope>NUCLEOTIDE SEQUENCE</scope>
    <source>
        <strain evidence="1">CHK196-7946</strain>
    </source>
</reference>
<protein>
    <recommendedName>
        <fullName evidence="3">AP2/ERF domain-containing protein</fullName>
    </recommendedName>
</protein>
<dbReference type="EMBL" id="DWVY01000062">
    <property type="protein sequence ID" value="HJC75677.1"/>
    <property type="molecule type" value="Genomic_DNA"/>
</dbReference>
<proteinExistence type="predicted"/>
<evidence type="ECO:0000313" key="1">
    <source>
        <dbReference type="EMBL" id="HJC75677.1"/>
    </source>
</evidence>
<sequence length="180" mass="21066">MIDLTGKKFGRLTVQYPIKRRDKRGCVYWHCICECGRETDLSENDLRHGNYQSCGCLRKALQKELPKQLTMVDGTCIEMLESRKYRRDNKSGFRGVYQMKNQKYRVSIGFKGKRYYVGTYKDYDEAVRARLAAEETVFSGFLREYQSWKEKADDDPGWAQSHPLVYEVEKINGSLTVRTS</sequence>
<evidence type="ECO:0000313" key="2">
    <source>
        <dbReference type="Proteomes" id="UP000823902"/>
    </source>
</evidence>
<reference evidence="1" key="2">
    <citation type="submission" date="2021-04" db="EMBL/GenBank/DDBJ databases">
        <authorList>
            <person name="Gilroy R."/>
        </authorList>
    </citation>
    <scope>NUCLEOTIDE SEQUENCE</scope>
    <source>
        <strain evidence="1">CHK196-7946</strain>
    </source>
</reference>
<comment type="caution">
    <text evidence="1">The sequence shown here is derived from an EMBL/GenBank/DDBJ whole genome shotgun (WGS) entry which is preliminary data.</text>
</comment>
<dbReference type="InterPro" id="IPR016177">
    <property type="entry name" value="DNA-bd_dom_sf"/>
</dbReference>
<organism evidence="1 2">
    <name type="scientific">Candidatus Mediterraneibacter faecavium</name>
    <dbReference type="NCBI Taxonomy" id="2838668"/>
    <lineage>
        <taxon>Bacteria</taxon>
        <taxon>Bacillati</taxon>
        <taxon>Bacillota</taxon>
        <taxon>Clostridia</taxon>
        <taxon>Lachnospirales</taxon>
        <taxon>Lachnospiraceae</taxon>
        <taxon>Mediterraneibacter</taxon>
    </lineage>
</organism>
<accession>A0A9D2QCV5</accession>
<name>A0A9D2QCV5_9FIRM</name>
<dbReference type="GO" id="GO:0003677">
    <property type="term" value="F:DNA binding"/>
    <property type="evidence" value="ECO:0007669"/>
    <property type="project" value="InterPro"/>
</dbReference>
<evidence type="ECO:0008006" key="3">
    <source>
        <dbReference type="Google" id="ProtNLM"/>
    </source>
</evidence>
<dbReference type="Proteomes" id="UP000823902">
    <property type="component" value="Unassembled WGS sequence"/>
</dbReference>